<dbReference type="EC" id="2.3.1.275" evidence="10"/>
<feature type="transmembrane region" description="Helical" evidence="10">
    <location>
        <begin position="112"/>
        <end position="134"/>
    </location>
</feature>
<dbReference type="HAMAP" id="MF_01043">
    <property type="entry name" value="PlsY"/>
    <property type="match status" value="1"/>
</dbReference>
<keyword evidence="1 10" id="KW-1003">Cell membrane</keyword>
<evidence type="ECO:0000256" key="6">
    <source>
        <dbReference type="ARBA" id="ARBA00023098"/>
    </source>
</evidence>
<reference evidence="11 12" key="1">
    <citation type="journal article" date="2009" name="Biosci. Biotechnol. Biochem.">
        <title>WeGAS: a web-based microbial genome annotation system.</title>
        <authorList>
            <person name="Lee D."/>
            <person name="Seo H."/>
            <person name="Park C."/>
            <person name="Park K."/>
        </authorList>
    </citation>
    <scope>NUCLEOTIDE SEQUENCE [LARGE SCALE GENOMIC DNA]</scope>
    <source>
        <strain evidence="12">ATCC 49049 / DSM 4359 / NBRC 107923 / NS-E</strain>
    </source>
</reference>
<name>B9K8D9_THENN</name>
<keyword evidence="9 10" id="KW-1208">Phospholipid metabolism</keyword>
<dbReference type="PANTHER" id="PTHR30309:SF0">
    <property type="entry name" value="GLYCEROL-3-PHOSPHATE ACYLTRANSFERASE-RELATED"/>
    <property type="match status" value="1"/>
</dbReference>
<evidence type="ECO:0000256" key="7">
    <source>
        <dbReference type="ARBA" id="ARBA00023136"/>
    </source>
</evidence>
<accession>B9K8D9</accession>
<comment type="catalytic activity">
    <reaction evidence="10">
        <text>an acyl phosphate + sn-glycerol 3-phosphate = a 1-acyl-sn-glycero-3-phosphate + phosphate</text>
        <dbReference type="Rhea" id="RHEA:34075"/>
        <dbReference type="ChEBI" id="CHEBI:43474"/>
        <dbReference type="ChEBI" id="CHEBI:57597"/>
        <dbReference type="ChEBI" id="CHEBI:57970"/>
        <dbReference type="ChEBI" id="CHEBI:59918"/>
        <dbReference type="EC" id="2.3.1.275"/>
    </reaction>
</comment>
<proteinExistence type="inferred from homology"/>
<sequence length="196" mass="21208">MEWWVLPLLGYLIGSIPFSYLIPKWLKGVDVRKVGSGNVGATNAIRTTGPVVGGLCLLLDALKGFFPAFLAGYISGNPKLVSLTAILTVLGHDFPVFMKFKGGKGVASTLGVIFYLSWPTGVVFSLVWFFVVMITGYASLGSLIGLYTSALLGYLLKGYDAGMLILILAVLSTLRHSENIQRLLSGTERKVTLFKR</sequence>
<comment type="function">
    <text evidence="10">Catalyzes the transfer of an acyl group from acyl-phosphate (acyl-PO(4)) to glycerol-3-phosphate (G3P) to form lysophosphatidic acid (LPA). This enzyme utilizes acyl-phosphate as fatty acyl donor, but not acyl-CoA or acyl-ACP.</text>
</comment>
<keyword evidence="2 10" id="KW-0444">Lipid biosynthesis</keyword>
<dbReference type="UniPathway" id="UPA00085"/>
<keyword evidence="7 10" id="KW-0472">Membrane</keyword>
<feature type="transmembrane region" description="Helical" evidence="10">
    <location>
        <begin position="6"/>
        <end position="23"/>
    </location>
</feature>
<evidence type="ECO:0000313" key="11">
    <source>
        <dbReference type="EMBL" id="ACM23222.1"/>
    </source>
</evidence>
<keyword evidence="12" id="KW-1185">Reference proteome</keyword>
<dbReference type="GO" id="GO:0043772">
    <property type="term" value="F:acyl-phosphate glycerol-3-phosphate acyltransferase activity"/>
    <property type="evidence" value="ECO:0007669"/>
    <property type="project" value="UniProtKB-UniRule"/>
</dbReference>
<feature type="transmembrane region" description="Helical" evidence="10">
    <location>
        <begin position="154"/>
        <end position="174"/>
    </location>
</feature>
<dbReference type="Proteomes" id="UP000000445">
    <property type="component" value="Chromosome"/>
</dbReference>
<dbReference type="NCBIfam" id="TIGR00023">
    <property type="entry name" value="glycerol-3-phosphate 1-O-acyltransferase PlsY"/>
    <property type="match status" value="1"/>
</dbReference>
<evidence type="ECO:0000256" key="4">
    <source>
        <dbReference type="ARBA" id="ARBA00022692"/>
    </source>
</evidence>
<evidence type="ECO:0000256" key="5">
    <source>
        <dbReference type="ARBA" id="ARBA00022989"/>
    </source>
</evidence>
<dbReference type="Pfam" id="PF02660">
    <property type="entry name" value="G3P_acyltransf"/>
    <property type="match status" value="1"/>
</dbReference>
<protein>
    <recommendedName>
        <fullName evidence="10">Glycerol-3-phosphate acyltransferase</fullName>
    </recommendedName>
    <alternativeName>
        <fullName evidence="10">Acyl-PO4 G3P acyltransferase</fullName>
    </alternativeName>
    <alternativeName>
        <fullName evidence="10">Acyl-phosphate--glycerol-3-phosphate acyltransferase</fullName>
    </alternativeName>
    <alternativeName>
        <fullName evidence="10">G3P acyltransferase</fullName>
        <shortName evidence="10">GPAT</shortName>
        <ecNumber evidence="10">2.3.1.275</ecNumber>
    </alternativeName>
    <alternativeName>
        <fullName evidence="10">Lysophosphatidic acid synthase</fullName>
        <shortName evidence="10">LPA synthase</shortName>
    </alternativeName>
</protein>
<dbReference type="AlphaFoldDB" id="B9K8D9"/>
<dbReference type="KEGG" id="tna:CTN_1046"/>
<evidence type="ECO:0000256" key="1">
    <source>
        <dbReference type="ARBA" id="ARBA00022475"/>
    </source>
</evidence>
<dbReference type="EMBL" id="CP000916">
    <property type="protein sequence ID" value="ACM23222.1"/>
    <property type="molecule type" value="Genomic_DNA"/>
</dbReference>
<comment type="subcellular location">
    <subcellularLocation>
        <location evidence="10">Cell inner membrane</location>
        <topology evidence="10">Multi-pass membrane protein</topology>
    </subcellularLocation>
</comment>
<keyword evidence="6 10" id="KW-0443">Lipid metabolism</keyword>
<keyword evidence="5 10" id="KW-1133">Transmembrane helix</keyword>
<feature type="transmembrane region" description="Helical" evidence="10">
    <location>
        <begin position="80"/>
        <end position="100"/>
    </location>
</feature>
<dbReference type="PANTHER" id="PTHR30309">
    <property type="entry name" value="INNER MEMBRANE PROTEIN YGIH"/>
    <property type="match status" value="1"/>
</dbReference>
<evidence type="ECO:0000256" key="9">
    <source>
        <dbReference type="ARBA" id="ARBA00023264"/>
    </source>
</evidence>
<comment type="pathway">
    <text evidence="10">Lipid metabolism; phospholipid metabolism.</text>
</comment>
<dbReference type="InterPro" id="IPR003811">
    <property type="entry name" value="G3P_acylTferase_PlsY"/>
</dbReference>
<keyword evidence="4 10" id="KW-0812">Transmembrane</keyword>
<comment type="subunit">
    <text evidence="10">Probably interacts with PlsX.</text>
</comment>
<dbReference type="HOGENOM" id="CLU_081254_7_1_0"/>
<dbReference type="SMART" id="SM01207">
    <property type="entry name" value="G3P_acyltransf"/>
    <property type="match status" value="1"/>
</dbReference>
<evidence type="ECO:0000256" key="10">
    <source>
        <dbReference type="HAMAP-Rule" id="MF_01043"/>
    </source>
</evidence>
<comment type="similarity">
    <text evidence="10">Belongs to the PlsY family.</text>
</comment>
<dbReference type="GO" id="GO:0005886">
    <property type="term" value="C:plasma membrane"/>
    <property type="evidence" value="ECO:0007669"/>
    <property type="project" value="UniProtKB-SubCell"/>
</dbReference>
<dbReference type="STRING" id="309803.CTN_1046"/>
<dbReference type="eggNOG" id="COG0344">
    <property type="taxonomic scope" value="Bacteria"/>
</dbReference>
<keyword evidence="8 10" id="KW-0594">Phospholipid biosynthesis</keyword>
<evidence type="ECO:0000256" key="8">
    <source>
        <dbReference type="ARBA" id="ARBA00023209"/>
    </source>
</evidence>
<gene>
    <name evidence="10" type="primary">plsY</name>
    <name evidence="11" type="ordered locus">CTN_1046</name>
</gene>
<evidence type="ECO:0000313" key="12">
    <source>
        <dbReference type="Proteomes" id="UP000000445"/>
    </source>
</evidence>
<dbReference type="GO" id="GO:0008654">
    <property type="term" value="P:phospholipid biosynthetic process"/>
    <property type="evidence" value="ECO:0007669"/>
    <property type="project" value="UniProtKB-UniRule"/>
</dbReference>
<keyword evidence="10" id="KW-0997">Cell inner membrane</keyword>
<organism evidence="11 12">
    <name type="scientific">Thermotoga neapolitana (strain ATCC 49049 / DSM 4359 / NBRC 107923 / NS-E)</name>
    <dbReference type="NCBI Taxonomy" id="309803"/>
    <lineage>
        <taxon>Bacteria</taxon>
        <taxon>Thermotogati</taxon>
        <taxon>Thermotogota</taxon>
        <taxon>Thermotogae</taxon>
        <taxon>Thermotogales</taxon>
        <taxon>Thermotogaceae</taxon>
        <taxon>Thermotoga</taxon>
    </lineage>
</organism>
<keyword evidence="3 10" id="KW-0808">Transferase</keyword>
<evidence type="ECO:0000256" key="3">
    <source>
        <dbReference type="ARBA" id="ARBA00022679"/>
    </source>
</evidence>
<evidence type="ECO:0000256" key="2">
    <source>
        <dbReference type="ARBA" id="ARBA00022516"/>
    </source>
</evidence>
<dbReference type="RefSeq" id="WP_015919538.1">
    <property type="nucleotide sequence ID" value="NC_011978.1"/>
</dbReference>